<accession>A0A2H9ZUC4</accession>
<evidence type="ECO:0000313" key="2">
    <source>
        <dbReference type="Proteomes" id="UP000236161"/>
    </source>
</evidence>
<evidence type="ECO:0000313" key="1">
    <source>
        <dbReference type="EMBL" id="PKA46895.1"/>
    </source>
</evidence>
<name>A0A2H9ZUC4_9ASPA</name>
<reference evidence="1 2" key="1">
    <citation type="journal article" date="2017" name="Nature">
        <title>The Apostasia genome and the evolution of orchids.</title>
        <authorList>
            <person name="Zhang G.Q."/>
            <person name="Liu K.W."/>
            <person name="Li Z."/>
            <person name="Lohaus R."/>
            <person name="Hsiao Y.Y."/>
            <person name="Niu S.C."/>
            <person name="Wang J.Y."/>
            <person name="Lin Y.C."/>
            <person name="Xu Q."/>
            <person name="Chen L.J."/>
            <person name="Yoshida K."/>
            <person name="Fujiwara S."/>
            <person name="Wang Z.W."/>
            <person name="Zhang Y.Q."/>
            <person name="Mitsuda N."/>
            <person name="Wang M."/>
            <person name="Liu G.H."/>
            <person name="Pecoraro L."/>
            <person name="Huang H.X."/>
            <person name="Xiao X.J."/>
            <person name="Lin M."/>
            <person name="Wu X.Y."/>
            <person name="Wu W.L."/>
            <person name="Chen Y.Y."/>
            <person name="Chang S.B."/>
            <person name="Sakamoto S."/>
            <person name="Ohme-Takagi M."/>
            <person name="Yagi M."/>
            <person name="Zeng S.J."/>
            <person name="Shen C.Y."/>
            <person name="Yeh C.M."/>
            <person name="Luo Y.B."/>
            <person name="Tsai W.C."/>
            <person name="Van de Peer Y."/>
            <person name="Liu Z.J."/>
        </authorList>
    </citation>
    <scope>NUCLEOTIDE SEQUENCE [LARGE SCALE GENOMIC DNA]</scope>
    <source>
        <strain evidence="2">cv. Shenzhen</strain>
        <tissue evidence="1">Stem</tissue>
    </source>
</reference>
<protein>
    <submittedName>
        <fullName evidence="1">Uncharacterized protein</fullName>
    </submittedName>
</protein>
<dbReference type="Proteomes" id="UP000236161">
    <property type="component" value="Unassembled WGS sequence"/>
</dbReference>
<proteinExistence type="predicted"/>
<dbReference type="AlphaFoldDB" id="A0A2H9ZUC4"/>
<dbReference type="EMBL" id="KZ453785">
    <property type="protein sequence ID" value="PKA46895.1"/>
    <property type="molecule type" value="Genomic_DNA"/>
</dbReference>
<sequence length="88" mass="9883">MAIFNELVTAHPSDVLSDVKCGQIFLSHRTGVPHPCVLDGDLRLARVMLGSVDQFGLRHVLHRRSATNISSRWMENCGLNAFFRSVFM</sequence>
<keyword evidence="2" id="KW-1185">Reference proteome</keyword>
<gene>
    <name evidence="1" type="ORF">AXF42_Ash021255</name>
</gene>
<organism evidence="1 2">
    <name type="scientific">Apostasia shenzhenica</name>
    <dbReference type="NCBI Taxonomy" id="1088818"/>
    <lineage>
        <taxon>Eukaryota</taxon>
        <taxon>Viridiplantae</taxon>
        <taxon>Streptophyta</taxon>
        <taxon>Embryophyta</taxon>
        <taxon>Tracheophyta</taxon>
        <taxon>Spermatophyta</taxon>
        <taxon>Magnoliopsida</taxon>
        <taxon>Liliopsida</taxon>
        <taxon>Asparagales</taxon>
        <taxon>Orchidaceae</taxon>
        <taxon>Apostasioideae</taxon>
        <taxon>Apostasia</taxon>
    </lineage>
</organism>